<evidence type="ECO:0000313" key="2">
    <source>
        <dbReference type="EMBL" id="JAH71849.1"/>
    </source>
</evidence>
<proteinExistence type="predicted"/>
<name>A0A0E9V158_ANGAN</name>
<reference evidence="2" key="2">
    <citation type="journal article" date="2015" name="Fish Shellfish Immunol.">
        <title>Early steps in the European eel (Anguilla anguilla)-Vibrio vulnificus interaction in the gills: Role of the RtxA13 toxin.</title>
        <authorList>
            <person name="Callol A."/>
            <person name="Pajuelo D."/>
            <person name="Ebbesson L."/>
            <person name="Teles M."/>
            <person name="MacKenzie S."/>
            <person name="Amaro C."/>
        </authorList>
    </citation>
    <scope>NUCLEOTIDE SEQUENCE</scope>
</reference>
<feature type="compositionally biased region" description="Basic and acidic residues" evidence="1">
    <location>
        <begin position="1"/>
        <end position="16"/>
    </location>
</feature>
<accession>A0A0E9V158</accession>
<dbReference type="AlphaFoldDB" id="A0A0E9V158"/>
<organism evidence="2">
    <name type="scientific">Anguilla anguilla</name>
    <name type="common">European freshwater eel</name>
    <name type="synonym">Muraena anguilla</name>
    <dbReference type="NCBI Taxonomy" id="7936"/>
    <lineage>
        <taxon>Eukaryota</taxon>
        <taxon>Metazoa</taxon>
        <taxon>Chordata</taxon>
        <taxon>Craniata</taxon>
        <taxon>Vertebrata</taxon>
        <taxon>Euteleostomi</taxon>
        <taxon>Actinopterygii</taxon>
        <taxon>Neopterygii</taxon>
        <taxon>Teleostei</taxon>
        <taxon>Anguilliformes</taxon>
        <taxon>Anguillidae</taxon>
        <taxon>Anguilla</taxon>
    </lineage>
</organism>
<feature type="region of interest" description="Disordered" evidence="1">
    <location>
        <begin position="1"/>
        <end position="42"/>
    </location>
</feature>
<dbReference type="EMBL" id="GBXM01036728">
    <property type="protein sequence ID" value="JAH71849.1"/>
    <property type="molecule type" value="Transcribed_RNA"/>
</dbReference>
<reference evidence="2" key="1">
    <citation type="submission" date="2014-11" db="EMBL/GenBank/DDBJ databases">
        <authorList>
            <person name="Amaro Gonzalez C."/>
        </authorList>
    </citation>
    <scope>NUCLEOTIDE SEQUENCE</scope>
</reference>
<protein>
    <submittedName>
        <fullName evidence="2">Uncharacterized protein</fullName>
    </submittedName>
</protein>
<sequence length="42" mass="4721">MTRELAHLRRAGKESRCLTSSTSKRPAVPVQSRARLINQNSN</sequence>
<evidence type="ECO:0000256" key="1">
    <source>
        <dbReference type="SAM" id="MobiDB-lite"/>
    </source>
</evidence>